<comment type="similarity">
    <text evidence="2">Belongs to the binding-protein-dependent transport system permease family. FecCD subfamily.</text>
</comment>
<evidence type="ECO:0000256" key="5">
    <source>
        <dbReference type="ARBA" id="ARBA00022692"/>
    </source>
</evidence>
<dbReference type="CDD" id="cd06550">
    <property type="entry name" value="TM_ABC_iron-siderophores_like"/>
    <property type="match status" value="1"/>
</dbReference>
<dbReference type="Pfam" id="PF01032">
    <property type="entry name" value="FecCD"/>
    <property type="match status" value="1"/>
</dbReference>
<feature type="transmembrane region" description="Helical" evidence="8">
    <location>
        <begin position="116"/>
        <end position="138"/>
    </location>
</feature>
<keyword evidence="5 8" id="KW-0812">Transmembrane</keyword>
<dbReference type="Gene3D" id="1.10.3470.10">
    <property type="entry name" value="ABC transporter involved in vitamin B12 uptake, BtuC"/>
    <property type="match status" value="1"/>
</dbReference>
<keyword evidence="3" id="KW-0813">Transport</keyword>
<comment type="subcellular location">
    <subcellularLocation>
        <location evidence="1">Cell membrane</location>
        <topology evidence="1">Multi-pass membrane protein</topology>
    </subcellularLocation>
</comment>
<name>A0ABN0RFK2_9LIST</name>
<feature type="transmembrane region" description="Helical" evidence="8">
    <location>
        <begin position="7"/>
        <end position="27"/>
    </location>
</feature>
<dbReference type="EMBL" id="AODF01000014">
    <property type="protein sequence ID" value="EUJ32013.1"/>
    <property type="molecule type" value="Genomic_DNA"/>
</dbReference>
<gene>
    <name evidence="9" type="ORF">MFLO_07482</name>
</gene>
<proteinExistence type="inferred from homology"/>
<feature type="transmembrane region" description="Helical" evidence="8">
    <location>
        <begin position="235"/>
        <end position="264"/>
    </location>
</feature>
<organism evidence="9 10">
    <name type="scientific">Listeria floridensis FSL S10-1187</name>
    <dbReference type="NCBI Taxonomy" id="1265817"/>
    <lineage>
        <taxon>Bacteria</taxon>
        <taxon>Bacillati</taxon>
        <taxon>Bacillota</taxon>
        <taxon>Bacilli</taxon>
        <taxon>Bacillales</taxon>
        <taxon>Listeriaceae</taxon>
        <taxon>Listeria</taxon>
    </lineage>
</organism>
<evidence type="ECO:0000256" key="1">
    <source>
        <dbReference type="ARBA" id="ARBA00004651"/>
    </source>
</evidence>
<evidence type="ECO:0000256" key="6">
    <source>
        <dbReference type="ARBA" id="ARBA00022989"/>
    </source>
</evidence>
<dbReference type="Proteomes" id="UP000019249">
    <property type="component" value="Unassembled WGS sequence"/>
</dbReference>
<reference evidence="9 10" key="1">
    <citation type="journal article" date="2014" name="Int. J. Syst. Evol. Microbiol.">
        <title>Listeria floridensis sp. nov., Listeria aquatica sp. nov., Listeria cornellensis sp. nov., Listeria riparia sp. nov. and Listeria grandensis sp. nov., from agricultural and natural environments.</title>
        <authorList>
            <person name="den Bakker H.C."/>
            <person name="Warchocki S."/>
            <person name="Wright E.M."/>
            <person name="Allred A.F."/>
            <person name="Ahlstrom C."/>
            <person name="Manuel C.S."/>
            <person name="Stasiewicz M.J."/>
            <person name="Burrell A."/>
            <person name="Roof S."/>
            <person name="Strawn L."/>
            <person name="Fortes E.D."/>
            <person name="Nightingale K.K."/>
            <person name="Kephart D."/>
            <person name="Wiedmann M."/>
        </authorList>
    </citation>
    <scope>NUCLEOTIDE SEQUENCE [LARGE SCALE GENOMIC DNA]</scope>
    <source>
        <strain evidence="9 10">FSL S10-1187</strain>
    </source>
</reference>
<feature type="transmembrane region" description="Helical" evidence="8">
    <location>
        <begin position="90"/>
        <end position="109"/>
    </location>
</feature>
<dbReference type="InterPro" id="IPR000522">
    <property type="entry name" value="ABC_transptr_permease_BtuC"/>
</dbReference>
<feature type="transmembrane region" description="Helical" evidence="8">
    <location>
        <begin position="276"/>
        <end position="295"/>
    </location>
</feature>
<sequence length="326" mass="35326">MKRLAFKWIFGAGLILLMGLILVNLTLGTDALSFSRVFAVFFGNGEVLENFILFELRLPRLLIVLLAGVSLVLSGSLLQTVLKNDLADPGIIGINSGAGVGIALFFLFVPFQVESFGALLPLAGGIGALITAAFILLFSRRSPGSLILNGIGFAFAMSGLMVLLMSSANREKVDFLAKWLSGSIWGMDWLFVWIFIGLLVLITPILFIFNRTLDLLTLNENTALNLGVRVGMWRVFFLVFAVLLAAVPVSITGSITFLGLIGPHIAKALVGPRHKLFLPVAMIIGAFLFLLADTIAMRLNLPAGILLSLIGSPYFIYLLFKKIKNP</sequence>
<evidence type="ECO:0000313" key="10">
    <source>
        <dbReference type="Proteomes" id="UP000019249"/>
    </source>
</evidence>
<dbReference type="SUPFAM" id="SSF81345">
    <property type="entry name" value="ABC transporter involved in vitamin B12 uptake, BtuC"/>
    <property type="match status" value="1"/>
</dbReference>
<accession>A0ABN0RFK2</accession>
<feature type="transmembrane region" description="Helical" evidence="8">
    <location>
        <begin position="144"/>
        <end position="168"/>
    </location>
</feature>
<feature type="transmembrane region" description="Helical" evidence="8">
    <location>
        <begin position="301"/>
        <end position="320"/>
    </location>
</feature>
<protein>
    <submittedName>
        <fullName evidence="9">Transport system permease</fullName>
    </submittedName>
</protein>
<dbReference type="PANTHER" id="PTHR30472:SF69">
    <property type="entry name" value="HEME-IRON TRANSPORT SYSTEM PERMEASE PROTEIN ISDF-RELATED"/>
    <property type="match status" value="1"/>
</dbReference>
<dbReference type="RefSeq" id="WP_036097196.1">
    <property type="nucleotide sequence ID" value="NZ_AODF01000014.1"/>
</dbReference>
<keyword evidence="4" id="KW-1003">Cell membrane</keyword>
<evidence type="ECO:0000256" key="2">
    <source>
        <dbReference type="ARBA" id="ARBA00007935"/>
    </source>
</evidence>
<keyword evidence="10" id="KW-1185">Reference proteome</keyword>
<evidence type="ECO:0000256" key="8">
    <source>
        <dbReference type="SAM" id="Phobius"/>
    </source>
</evidence>
<evidence type="ECO:0000313" key="9">
    <source>
        <dbReference type="EMBL" id="EUJ32013.1"/>
    </source>
</evidence>
<feature type="transmembrane region" description="Helical" evidence="8">
    <location>
        <begin position="61"/>
        <end position="78"/>
    </location>
</feature>
<evidence type="ECO:0000256" key="4">
    <source>
        <dbReference type="ARBA" id="ARBA00022475"/>
    </source>
</evidence>
<dbReference type="InterPro" id="IPR037294">
    <property type="entry name" value="ABC_BtuC-like"/>
</dbReference>
<keyword evidence="6 8" id="KW-1133">Transmembrane helix</keyword>
<comment type="caution">
    <text evidence="9">The sequence shown here is derived from an EMBL/GenBank/DDBJ whole genome shotgun (WGS) entry which is preliminary data.</text>
</comment>
<evidence type="ECO:0000256" key="3">
    <source>
        <dbReference type="ARBA" id="ARBA00022448"/>
    </source>
</evidence>
<feature type="transmembrane region" description="Helical" evidence="8">
    <location>
        <begin position="189"/>
        <end position="209"/>
    </location>
</feature>
<evidence type="ECO:0000256" key="7">
    <source>
        <dbReference type="ARBA" id="ARBA00023136"/>
    </source>
</evidence>
<dbReference type="PANTHER" id="PTHR30472">
    <property type="entry name" value="FERRIC ENTEROBACTIN TRANSPORT SYSTEM PERMEASE PROTEIN"/>
    <property type="match status" value="1"/>
</dbReference>
<keyword evidence="7 8" id="KW-0472">Membrane</keyword>